<dbReference type="RefSeq" id="WP_304420894.1">
    <property type="nucleotide sequence ID" value="NZ_JANCMU010000005.1"/>
</dbReference>
<name>A0A9X4RVB3_9FLAO</name>
<keyword evidence="2" id="KW-1185">Reference proteome</keyword>
<dbReference type="AlphaFoldDB" id="A0A9X4RVB3"/>
<evidence type="ECO:0000313" key="2">
    <source>
        <dbReference type="Proteomes" id="UP001152599"/>
    </source>
</evidence>
<organism evidence="1 2">
    <name type="scientific">Profundicola chukchiensis</name>
    <dbReference type="NCBI Taxonomy" id="2961959"/>
    <lineage>
        <taxon>Bacteria</taxon>
        <taxon>Pseudomonadati</taxon>
        <taxon>Bacteroidota</taxon>
        <taxon>Flavobacteriia</taxon>
        <taxon>Flavobacteriales</taxon>
        <taxon>Weeksellaceae</taxon>
        <taxon>Profundicola</taxon>
    </lineage>
</organism>
<sequence>MEIQTIINQINLANYSDQVIEDLVGRINGINLESKSSTIAKLKEYKGKMDNEEKNKTLEDLIQALEK</sequence>
<evidence type="ECO:0000313" key="1">
    <source>
        <dbReference type="EMBL" id="MDG4946501.1"/>
    </source>
</evidence>
<dbReference type="Proteomes" id="UP001152599">
    <property type="component" value="Unassembled WGS sequence"/>
</dbReference>
<proteinExistence type="predicted"/>
<gene>
    <name evidence="1" type="ORF">NMK71_08750</name>
</gene>
<reference evidence="1" key="1">
    <citation type="submission" date="2022-07" db="EMBL/GenBank/DDBJ databases">
        <title>Description and genome-wide analysis of Profundicola chukchiensis gen. nov., sp. nov., marine bacteria isolated from bottom sediments of the Chukchi Sea.</title>
        <authorList>
            <person name="Romanenko L."/>
            <person name="Otstavnykh N."/>
            <person name="Kurilenko V."/>
            <person name="Eremeev V."/>
            <person name="Velansky P."/>
            <person name="Mikhailov V."/>
            <person name="Isaeva M."/>
        </authorList>
    </citation>
    <scope>NUCLEOTIDE SEQUENCE</scope>
    <source>
        <strain evidence="1">KMM 9713</strain>
    </source>
</reference>
<protein>
    <submittedName>
        <fullName evidence="1">Uncharacterized protein</fullName>
    </submittedName>
</protein>
<comment type="caution">
    <text evidence="1">The sequence shown here is derived from an EMBL/GenBank/DDBJ whole genome shotgun (WGS) entry which is preliminary data.</text>
</comment>
<dbReference type="EMBL" id="JANCMU010000005">
    <property type="protein sequence ID" value="MDG4946501.1"/>
    <property type="molecule type" value="Genomic_DNA"/>
</dbReference>
<accession>A0A9X4RVB3</accession>